<evidence type="ECO:0000256" key="4">
    <source>
        <dbReference type="ARBA" id="ARBA00022692"/>
    </source>
</evidence>
<dbReference type="Proteomes" id="UP001210925">
    <property type="component" value="Unassembled WGS sequence"/>
</dbReference>
<protein>
    <submittedName>
        <fullName evidence="9">Uncharacterized protein</fullName>
    </submittedName>
</protein>
<dbReference type="AlphaFoldDB" id="A0AAD5UNG7"/>
<dbReference type="InterPro" id="IPR052187">
    <property type="entry name" value="MFSD1"/>
</dbReference>
<keyword evidence="7" id="KW-0458">Lysosome</keyword>
<keyword evidence="5 8" id="KW-1133">Transmembrane helix</keyword>
<gene>
    <name evidence="9" type="ORF">HK103_005958</name>
</gene>
<dbReference type="Gene3D" id="1.20.1250.20">
    <property type="entry name" value="MFS general substrate transporter like domains"/>
    <property type="match status" value="1"/>
</dbReference>
<evidence type="ECO:0000313" key="9">
    <source>
        <dbReference type="EMBL" id="KAJ3261350.1"/>
    </source>
</evidence>
<feature type="transmembrane region" description="Helical" evidence="8">
    <location>
        <begin position="26"/>
        <end position="45"/>
    </location>
</feature>
<reference evidence="9" key="1">
    <citation type="submission" date="2020-05" db="EMBL/GenBank/DDBJ databases">
        <title>Phylogenomic resolution of chytrid fungi.</title>
        <authorList>
            <person name="Stajich J.E."/>
            <person name="Amses K."/>
            <person name="Simmons R."/>
            <person name="Seto K."/>
            <person name="Myers J."/>
            <person name="Bonds A."/>
            <person name="Quandt C.A."/>
            <person name="Barry K."/>
            <person name="Liu P."/>
            <person name="Grigoriev I."/>
            <person name="Longcore J.E."/>
            <person name="James T.Y."/>
        </authorList>
    </citation>
    <scope>NUCLEOTIDE SEQUENCE</scope>
    <source>
        <strain evidence="9">PLAUS21</strain>
    </source>
</reference>
<evidence type="ECO:0000313" key="10">
    <source>
        <dbReference type="Proteomes" id="UP001210925"/>
    </source>
</evidence>
<evidence type="ECO:0000256" key="3">
    <source>
        <dbReference type="ARBA" id="ARBA00022448"/>
    </source>
</evidence>
<keyword evidence="3" id="KW-0813">Transport</keyword>
<evidence type="ECO:0000256" key="6">
    <source>
        <dbReference type="ARBA" id="ARBA00023136"/>
    </source>
</evidence>
<feature type="transmembrane region" description="Helical" evidence="8">
    <location>
        <begin position="92"/>
        <end position="118"/>
    </location>
</feature>
<keyword evidence="6 8" id="KW-0472">Membrane</keyword>
<dbReference type="PANTHER" id="PTHR23512">
    <property type="entry name" value="MAJOR FACILITATOR SUPERFAMILY DOMAIN-CONTAINING PROTEIN 1"/>
    <property type="match status" value="1"/>
</dbReference>
<name>A0AAD5UNG7_9FUNG</name>
<dbReference type="PANTHER" id="PTHR23512:SF3">
    <property type="entry name" value="MAJOR FACILITATOR SUPERFAMILY DOMAIN-CONTAINING PROTEIN 1"/>
    <property type="match status" value="1"/>
</dbReference>
<keyword evidence="4 8" id="KW-0812">Transmembrane</keyword>
<dbReference type="EMBL" id="JADGKB010000006">
    <property type="protein sequence ID" value="KAJ3261350.1"/>
    <property type="molecule type" value="Genomic_DNA"/>
</dbReference>
<dbReference type="SUPFAM" id="SSF103473">
    <property type="entry name" value="MFS general substrate transporter"/>
    <property type="match status" value="1"/>
</dbReference>
<evidence type="ECO:0000256" key="2">
    <source>
        <dbReference type="ARBA" id="ARBA00008335"/>
    </source>
</evidence>
<evidence type="ECO:0000256" key="1">
    <source>
        <dbReference type="ARBA" id="ARBA00004155"/>
    </source>
</evidence>
<feature type="transmembrane region" description="Helical" evidence="8">
    <location>
        <begin position="130"/>
        <end position="149"/>
    </location>
</feature>
<evidence type="ECO:0000256" key="8">
    <source>
        <dbReference type="SAM" id="Phobius"/>
    </source>
</evidence>
<proteinExistence type="inferred from homology"/>
<organism evidence="9 10">
    <name type="scientific">Boothiomyces macroporosus</name>
    <dbReference type="NCBI Taxonomy" id="261099"/>
    <lineage>
        <taxon>Eukaryota</taxon>
        <taxon>Fungi</taxon>
        <taxon>Fungi incertae sedis</taxon>
        <taxon>Chytridiomycota</taxon>
        <taxon>Chytridiomycota incertae sedis</taxon>
        <taxon>Chytridiomycetes</taxon>
        <taxon>Rhizophydiales</taxon>
        <taxon>Terramycetaceae</taxon>
        <taxon>Boothiomyces</taxon>
    </lineage>
</organism>
<feature type="transmembrane region" description="Helical" evidence="8">
    <location>
        <begin position="51"/>
        <end position="72"/>
    </location>
</feature>
<evidence type="ECO:0000256" key="5">
    <source>
        <dbReference type="ARBA" id="ARBA00022989"/>
    </source>
</evidence>
<sequence length="284" mass="31467">MGIPDLLSAFVVPFFGYVVDRFGHRVLWLFFCSLGLAFSHLLLGLTDLTPIVGMVILGLSYSIYGVVLWPSVATCVNYCELLHEVKGVKLKILGTAFGISTSALNVCLTILPLFTARIHVIWQGFLPVELFYASLGGLGTILTIVLYILDTKNNNILERADSNYMHREDNDTTNSNLTDDDEQSSLLQNVNKPLVTLAEPSALQLPKSFSEEIRGNRNSITKSLSAEMHRDSISLAESTSRSFLSPIPEQYQVLGTSRFYSRSLPVKDIAHQFEQASDDEASIE</sequence>
<accession>A0AAD5UNG7</accession>
<evidence type="ECO:0000256" key="7">
    <source>
        <dbReference type="ARBA" id="ARBA00023228"/>
    </source>
</evidence>
<comment type="similarity">
    <text evidence="2">Belongs to the major facilitator superfamily.</text>
</comment>
<comment type="subcellular location">
    <subcellularLocation>
        <location evidence="1">Lysosome membrane</location>
        <topology evidence="1">Multi-pass membrane protein</topology>
    </subcellularLocation>
</comment>
<keyword evidence="10" id="KW-1185">Reference proteome</keyword>
<comment type="caution">
    <text evidence="9">The sequence shown here is derived from an EMBL/GenBank/DDBJ whole genome shotgun (WGS) entry which is preliminary data.</text>
</comment>
<dbReference type="InterPro" id="IPR036259">
    <property type="entry name" value="MFS_trans_sf"/>
</dbReference>